<dbReference type="EMBL" id="WKMX01000008">
    <property type="protein sequence ID" value="MRZ06322.1"/>
    <property type="molecule type" value="Genomic_DNA"/>
</dbReference>
<dbReference type="Proteomes" id="UP000450599">
    <property type="component" value="Unassembled WGS sequence"/>
</dbReference>
<evidence type="ECO:0000313" key="1">
    <source>
        <dbReference type="EMBL" id="CUQ02168.1"/>
    </source>
</evidence>
<sequence length="251" mass="29694">MKIEPLINVAFTHEYNDKSNSSRLFNIESKIKSRAVLGGSLFPFIHTEANRYSIVGDKEELLDHLSTTPEGLNFEFRVHLADPNFLYYTRSLLPDEQNDPDIQIRIIDNRLNLMSVIIHVTKELFKAGCPIEKNIHYQTKEAYWDFILIPRNPDYIPTEIFMEDNGPENISFKNPEQIRFMNKDIFRISTEYPIKIKEESYYQRRSDITIYEKREYAKRMLLRHVPVPSLGRFLIKELQSTENSIIQILYI</sequence>
<evidence type="ECO:0000313" key="3">
    <source>
        <dbReference type="EMBL" id="MRZ06322.1"/>
    </source>
</evidence>
<dbReference type="EMBL" id="WKMW01000008">
    <property type="protein sequence ID" value="MRY84502.1"/>
    <property type="molecule type" value="Genomic_DNA"/>
</dbReference>
<dbReference type="EMBL" id="CZBM01000003">
    <property type="protein sequence ID" value="CUQ02168.1"/>
    <property type="molecule type" value="Genomic_DNA"/>
</dbReference>
<gene>
    <name evidence="1" type="ORF">ERS852560_01241</name>
    <name evidence="3" type="ORF">GKD54_08835</name>
    <name evidence="2" type="ORF">GKD58_09585</name>
</gene>
<accession>A0A174T2J0</accession>
<reference evidence="5 6" key="2">
    <citation type="journal article" date="2019" name="Nat. Med.">
        <title>A library of human gut bacterial isolates paired with longitudinal multiomics data enables mechanistic microbiome research.</title>
        <authorList>
            <person name="Poyet M."/>
            <person name="Groussin M."/>
            <person name="Gibbons S.M."/>
            <person name="Avila-Pacheco J."/>
            <person name="Jiang X."/>
            <person name="Kearney S.M."/>
            <person name="Perrotta A.R."/>
            <person name="Berdy B."/>
            <person name="Zhao S."/>
            <person name="Lieberman T.D."/>
            <person name="Swanson P.K."/>
            <person name="Smith M."/>
            <person name="Roesemann S."/>
            <person name="Alexander J.E."/>
            <person name="Rich S.A."/>
            <person name="Livny J."/>
            <person name="Vlamakis H."/>
            <person name="Clish C."/>
            <person name="Bullock K."/>
            <person name="Deik A."/>
            <person name="Scott J."/>
            <person name="Pierce K.A."/>
            <person name="Xavier R.J."/>
            <person name="Alm E.J."/>
        </authorList>
    </citation>
    <scope>NUCLEOTIDE SEQUENCE [LARGE SCALE GENOMIC DNA]</scope>
    <source>
        <strain evidence="3 6">BIOML-A10</strain>
        <strain evidence="2 5">BIOML-A11</strain>
    </source>
</reference>
<name>A0A174T2J0_PARDI</name>
<evidence type="ECO:0000313" key="5">
    <source>
        <dbReference type="Proteomes" id="UP000450599"/>
    </source>
</evidence>
<dbReference type="AlphaFoldDB" id="A0A174T2J0"/>
<protein>
    <submittedName>
        <fullName evidence="1">Uncharacterized protein</fullName>
    </submittedName>
</protein>
<proteinExistence type="predicted"/>
<reference evidence="1 4" key="1">
    <citation type="submission" date="2015-09" db="EMBL/GenBank/DDBJ databases">
        <authorList>
            <consortium name="Pathogen Informatics"/>
        </authorList>
    </citation>
    <scope>NUCLEOTIDE SEQUENCE [LARGE SCALE GENOMIC DNA]</scope>
    <source>
        <strain evidence="1 4">2789STDY5834948</strain>
    </source>
</reference>
<organism evidence="1 4">
    <name type="scientific">Parabacteroides distasonis</name>
    <dbReference type="NCBI Taxonomy" id="823"/>
    <lineage>
        <taxon>Bacteria</taxon>
        <taxon>Pseudomonadati</taxon>
        <taxon>Bacteroidota</taxon>
        <taxon>Bacteroidia</taxon>
        <taxon>Bacteroidales</taxon>
        <taxon>Tannerellaceae</taxon>
        <taxon>Parabacteroides</taxon>
    </lineage>
</organism>
<dbReference type="RefSeq" id="WP_057328105.1">
    <property type="nucleotide sequence ID" value="NZ_CZBM01000003.1"/>
</dbReference>
<dbReference type="Proteomes" id="UP000095332">
    <property type="component" value="Unassembled WGS sequence"/>
</dbReference>
<evidence type="ECO:0000313" key="4">
    <source>
        <dbReference type="Proteomes" id="UP000095332"/>
    </source>
</evidence>
<evidence type="ECO:0000313" key="2">
    <source>
        <dbReference type="EMBL" id="MRY84502.1"/>
    </source>
</evidence>
<dbReference type="Proteomes" id="UP000471216">
    <property type="component" value="Unassembled WGS sequence"/>
</dbReference>
<evidence type="ECO:0000313" key="6">
    <source>
        <dbReference type="Proteomes" id="UP000471216"/>
    </source>
</evidence>